<dbReference type="Proteomes" id="UP000601361">
    <property type="component" value="Unassembled WGS sequence"/>
</dbReference>
<sequence>MLSPAISDYLQVTHRADLDVLIVRWLRQPTSQELHEGYRAALALAQEPGCRYWLVDGRRRANANQQGVAWMMETFLPLVTARLGGQVFMAYLFVPSHLAELEADASVPPLTYFDNLPYHIRRFADEQPAMAWLVACRATYC</sequence>
<evidence type="ECO:0000313" key="1">
    <source>
        <dbReference type="EMBL" id="GGG44799.1"/>
    </source>
</evidence>
<reference evidence="2" key="1">
    <citation type="journal article" date="2019" name="Int. J. Syst. Evol. Microbiol.">
        <title>The Global Catalogue of Microorganisms (GCM) 10K type strain sequencing project: providing services to taxonomists for standard genome sequencing and annotation.</title>
        <authorList>
            <consortium name="The Broad Institute Genomics Platform"/>
            <consortium name="The Broad Institute Genome Sequencing Center for Infectious Disease"/>
            <person name="Wu L."/>
            <person name="Ma J."/>
        </authorList>
    </citation>
    <scope>NUCLEOTIDE SEQUENCE [LARGE SCALE GENOMIC DNA]</scope>
    <source>
        <strain evidence="2">CGMCC 1.12990</strain>
    </source>
</reference>
<dbReference type="RefSeq" id="WP_188557831.1">
    <property type="nucleotide sequence ID" value="NZ_BMGS01000005.1"/>
</dbReference>
<proteinExistence type="predicted"/>
<protein>
    <recommendedName>
        <fullName evidence="3">STAS/SEC14 domain-containing protein</fullName>
    </recommendedName>
</protein>
<evidence type="ECO:0000313" key="2">
    <source>
        <dbReference type="Proteomes" id="UP000601361"/>
    </source>
</evidence>
<accession>A0ABQ1WW44</accession>
<organism evidence="1 2">
    <name type="scientific">Hymenobacter glacieicola</name>
    <dbReference type="NCBI Taxonomy" id="1562124"/>
    <lineage>
        <taxon>Bacteria</taxon>
        <taxon>Pseudomonadati</taxon>
        <taxon>Bacteroidota</taxon>
        <taxon>Cytophagia</taxon>
        <taxon>Cytophagales</taxon>
        <taxon>Hymenobacteraceae</taxon>
        <taxon>Hymenobacter</taxon>
    </lineage>
</organism>
<evidence type="ECO:0008006" key="3">
    <source>
        <dbReference type="Google" id="ProtNLM"/>
    </source>
</evidence>
<dbReference type="EMBL" id="BMGS01000005">
    <property type="protein sequence ID" value="GGG44799.1"/>
    <property type="molecule type" value="Genomic_DNA"/>
</dbReference>
<comment type="caution">
    <text evidence="1">The sequence shown here is derived from an EMBL/GenBank/DDBJ whole genome shotgun (WGS) entry which is preliminary data.</text>
</comment>
<keyword evidence="2" id="KW-1185">Reference proteome</keyword>
<gene>
    <name evidence="1" type="ORF">GCM10011378_21430</name>
</gene>
<name>A0ABQ1WW44_9BACT</name>